<evidence type="ECO:0000259" key="7">
    <source>
        <dbReference type="SMART" id="SM01030"/>
    </source>
</evidence>
<evidence type="ECO:0000256" key="3">
    <source>
        <dbReference type="ARBA" id="ARBA00022763"/>
    </source>
</evidence>
<dbReference type="Proteomes" id="UP001165289">
    <property type="component" value="Unassembled WGS sequence"/>
</dbReference>
<dbReference type="InterPro" id="IPR018328">
    <property type="entry name" value="Rad4_beta-hairpin_dom3"/>
</dbReference>
<comment type="similarity">
    <text evidence="2">Belongs to the XPC family.</text>
</comment>
<dbReference type="InterPro" id="IPR036985">
    <property type="entry name" value="Transglutaminase-like_sf"/>
</dbReference>
<dbReference type="InterPro" id="IPR004583">
    <property type="entry name" value="DNA_repair_Rad4"/>
</dbReference>
<dbReference type="Gene3D" id="3.90.260.10">
    <property type="entry name" value="Transglutaminase-like"/>
    <property type="match status" value="1"/>
</dbReference>
<dbReference type="SMART" id="SM01031">
    <property type="entry name" value="BHD_2"/>
    <property type="match status" value="1"/>
</dbReference>
<evidence type="ECO:0000256" key="6">
    <source>
        <dbReference type="SAM" id="MobiDB-lite"/>
    </source>
</evidence>
<evidence type="ECO:0000256" key="4">
    <source>
        <dbReference type="ARBA" id="ARBA00023204"/>
    </source>
</evidence>
<dbReference type="AlphaFoldDB" id="A0AAV7JFL9"/>
<dbReference type="GO" id="GO:0071942">
    <property type="term" value="C:XPC complex"/>
    <property type="evidence" value="ECO:0007669"/>
    <property type="project" value="TreeGrafter"/>
</dbReference>
<keyword evidence="5" id="KW-0539">Nucleus</keyword>
<evidence type="ECO:0000256" key="2">
    <source>
        <dbReference type="ARBA" id="ARBA00009525"/>
    </source>
</evidence>
<comment type="subcellular location">
    <subcellularLocation>
        <location evidence="1">Nucleus</location>
    </subcellularLocation>
</comment>
<dbReference type="PANTHER" id="PTHR12135:SF0">
    <property type="entry name" value="DNA REPAIR PROTEIN COMPLEMENTING XP-C CELLS"/>
    <property type="match status" value="1"/>
</dbReference>
<proteinExistence type="inferred from homology"/>
<dbReference type="GO" id="GO:0003684">
    <property type="term" value="F:damaged DNA binding"/>
    <property type="evidence" value="ECO:0007669"/>
    <property type="project" value="InterPro"/>
</dbReference>
<dbReference type="GO" id="GO:0005737">
    <property type="term" value="C:cytoplasm"/>
    <property type="evidence" value="ECO:0007669"/>
    <property type="project" value="TreeGrafter"/>
</dbReference>
<dbReference type="PANTHER" id="PTHR12135">
    <property type="entry name" value="DNA REPAIR PROTEIN XP-C / RAD4"/>
    <property type="match status" value="1"/>
</dbReference>
<dbReference type="SMART" id="SM01032">
    <property type="entry name" value="BHD_3"/>
    <property type="match status" value="1"/>
</dbReference>
<dbReference type="InterPro" id="IPR042488">
    <property type="entry name" value="Rad4_BHD3_sf"/>
</dbReference>
<evidence type="ECO:0000313" key="11">
    <source>
        <dbReference type="Proteomes" id="UP001165289"/>
    </source>
</evidence>
<dbReference type="GO" id="GO:0006298">
    <property type="term" value="P:mismatch repair"/>
    <property type="evidence" value="ECO:0007669"/>
    <property type="project" value="TreeGrafter"/>
</dbReference>
<dbReference type="Gene3D" id="3.30.70.2460">
    <property type="entry name" value="Rad4, beta-hairpin domain BHD3"/>
    <property type="match status" value="1"/>
</dbReference>
<evidence type="ECO:0000259" key="8">
    <source>
        <dbReference type="SMART" id="SM01031"/>
    </source>
</evidence>
<dbReference type="Pfam" id="PF10404">
    <property type="entry name" value="BHD_2"/>
    <property type="match status" value="1"/>
</dbReference>
<feature type="domain" description="Rad4 beta-hairpin" evidence="7">
    <location>
        <begin position="358"/>
        <end position="410"/>
    </location>
</feature>
<accession>A0AAV7JFL9</accession>
<keyword evidence="11" id="KW-1185">Reference proteome</keyword>
<dbReference type="Pfam" id="PF10405">
    <property type="entry name" value="BHD_3"/>
    <property type="match status" value="1"/>
</dbReference>
<gene>
    <name evidence="10" type="ORF">LOD99_8722</name>
</gene>
<dbReference type="InterPro" id="IPR018325">
    <property type="entry name" value="Rad4/PNGase_transGLS-fold"/>
</dbReference>
<name>A0AAV7JFL9_9METZ</name>
<dbReference type="Pfam" id="PF10403">
    <property type="entry name" value="BHD_1"/>
    <property type="match status" value="1"/>
</dbReference>
<evidence type="ECO:0000256" key="5">
    <source>
        <dbReference type="ARBA" id="ARBA00023242"/>
    </source>
</evidence>
<keyword evidence="4" id="KW-0234">DNA repair</keyword>
<reference evidence="10 11" key="1">
    <citation type="journal article" date="2023" name="BMC Biol.">
        <title>The compact genome of the sponge Oopsacas minuta (Hexactinellida) is lacking key metazoan core genes.</title>
        <authorList>
            <person name="Santini S."/>
            <person name="Schenkelaars Q."/>
            <person name="Jourda C."/>
            <person name="Duchesne M."/>
            <person name="Belahbib H."/>
            <person name="Rocher C."/>
            <person name="Selva M."/>
            <person name="Riesgo A."/>
            <person name="Vervoort M."/>
            <person name="Leys S.P."/>
            <person name="Kodjabachian L."/>
            <person name="Le Bivic A."/>
            <person name="Borchiellini C."/>
            <person name="Claverie J.M."/>
            <person name="Renard E."/>
        </authorList>
    </citation>
    <scope>NUCLEOTIDE SEQUENCE [LARGE SCALE GENOMIC DNA]</scope>
    <source>
        <strain evidence="10">SPO-2</strain>
    </source>
</reference>
<keyword evidence="3" id="KW-0227">DNA damage</keyword>
<dbReference type="EMBL" id="JAKMXF010000341">
    <property type="protein sequence ID" value="KAI6647545.1"/>
    <property type="molecule type" value="Genomic_DNA"/>
</dbReference>
<dbReference type="InterPro" id="IPR018326">
    <property type="entry name" value="Rad4_beta-hairpin_dom1"/>
</dbReference>
<feature type="domain" description="Rad4 beta-hairpin" evidence="9">
    <location>
        <begin position="472"/>
        <end position="546"/>
    </location>
</feature>
<feature type="compositionally biased region" description="Polar residues" evidence="6">
    <location>
        <begin position="190"/>
        <end position="212"/>
    </location>
</feature>
<feature type="region of interest" description="Disordered" evidence="6">
    <location>
        <begin position="169"/>
        <end position="231"/>
    </location>
</feature>
<dbReference type="Pfam" id="PF03835">
    <property type="entry name" value="Rad4"/>
    <property type="match status" value="1"/>
</dbReference>
<evidence type="ECO:0000313" key="10">
    <source>
        <dbReference type="EMBL" id="KAI6647545.1"/>
    </source>
</evidence>
<dbReference type="Gene3D" id="2.20.20.110">
    <property type="entry name" value="Rad4, beta-hairpin domain BHD1"/>
    <property type="match status" value="1"/>
</dbReference>
<dbReference type="SMART" id="SM01030">
    <property type="entry name" value="BHD_1"/>
    <property type="match status" value="1"/>
</dbReference>
<dbReference type="InterPro" id="IPR038765">
    <property type="entry name" value="Papain-like_cys_pep_sf"/>
</dbReference>
<protein>
    <submittedName>
        <fullName evidence="10">DNA repair protein complementing XP-C cells-like</fullName>
    </submittedName>
</protein>
<sequence length="594" mass="68549">MTYASDSSESDSDWIEVESSVLPDTTADLDSSVTSHTLEITLQSSVNKRKQSMIDRCIKLYERAQKIRKHNTHLMLLLGRLELVSRLCSDQLLQSAVLSLLPLHLTTHSHTNLQNVLLWFQQEYQASQLDEEVRNSIEKYQLTDLHSLVALLRSLGYRTRIVNNMIATPVREERGNKQQSRNKKRGGSREQLSTSCDKSPYFQSNAKQSRSQQFKRPRSVRMNHTASDEEFETPKKIRKKLVATDREACISHSDKYIDEWLEISVEEDWVPVHCKLCKLTNAYSCVELATPNSFQYVVASEREGKVRDVSARYCLDWGGKYAKMKPDNDSWLRILSLWCDSRDEEDRLEDKQLMSIQLSLPSPSTLSQYKCNPIYILERHILKFQAIYPADVLPVGIFRGDRVYHRDNVMELHTRENWLKEGRVISKGSTAYKLARGRTKPGSDPKQERKIELFGKWQTEIYIAPPVVDGKVPKNEFGNVELFQESMLPSGAAHVDIPGAAIVARKLGIDYALAMVGWEFHGIACHPVFRGVVVATENEGVLLEAWREGKEEKREKEKVVREKKVFERWRRVIRSALIKQRVDKKYKFTDNQMD</sequence>
<dbReference type="GO" id="GO:0003697">
    <property type="term" value="F:single-stranded DNA binding"/>
    <property type="evidence" value="ECO:0007669"/>
    <property type="project" value="TreeGrafter"/>
</dbReference>
<evidence type="ECO:0000256" key="1">
    <source>
        <dbReference type="ARBA" id="ARBA00004123"/>
    </source>
</evidence>
<dbReference type="FunFam" id="3.30.70.2460:FF:000001">
    <property type="entry name" value="DNA repair protein Rad4 family"/>
    <property type="match status" value="1"/>
</dbReference>
<dbReference type="InterPro" id="IPR018327">
    <property type="entry name" value="BHD_2"/>
</dbReference>
<dbReference type="SUPFAM" id="SSF54001">
    <property type="entry name" value="Cysteine proteinases"/>
    <property type="match status" value="1"/>
</dbReference>
<organism evidence="10 11">
    <name type="scientific">Oopsacas minuta</name>
    <dbReference type="NCBI Taxonomy" id="111878"/>
    <lineage>
        <taxon>Eukaryota</taxon>
        <taxon>Metazoa</taxon>
        <taxon>Porifera</taxon>
        <taxon>Hexactinellida</taxon>
        <taxon>Hexasterophora</taxon>
        <taxon>Lyssacinosida</taxon>
        <taxon>Leucopsacidae</taxon>
        <taxon>Oopsacas</taxon>
    </lineage>
</organism>
<evidence type="ECO:0000259" key="9">
    <source>
        <dbReference type="SMART" id="SM01032"/>
    </source>
</evidence>
<dbReference type="GO" id="GO:0000111">
    <property type="term" value="C:nucleotide-excision repair factor 2 complex"/>
    <property type="evidence" value="ECO:0007669"/>
    <property type="project" value="TreeGrafter"/>
</dbReference>
<comment type="caution">
    <text evidence="10">The sequence shown here is derived from an EMBL/GenBank/DDBJ whole genome shotgun (WGS) entry which is preliminary data.</text>
</comment>
<dbReference type="GO" id="GO:0006289">
    <property type="term" value="P:nucleotide-excision repair"/>
    <property type="evidence" value="ECO:0007669"/>
    <property type="project" value="InterPro"/>
</dbReference>
<feature type="domain" description="Rad4 beta-hairpin" evidence="8">
    <location>
        <begin position="412"/>
        <end position="465"/>
    </location>
</feature>